<dbReference type="Proteomes" id="UP000460654">
    <property type="component" value="Unassembled WGS sequence"/>
</dbReference>
<accession>A0A8T9CIF8</accession>
<dbReference type="AlphaFoldDB" id="A0A8T9CIF8"/>
<keyword evidence="1" id="KW-0378">Hydrolase</keyword>
<evidence type="ECO:0000313" key="2">
    <source>
        <dbReference type="Proteomes" id="UP000460654"/>
    </source>
</evidence>
<feature type="non-terminal residue" evidence="1">
    <location>
        <position position="187"/>
    </location>
</feature>
<keyword evidence="1" id="KW-0347">Helicase</keyword>
<comment type="caution">
    <text evidence="1">The sequence shown here is derived from an EMBL/GenBank/DDBJ whole genome shotgun (WGS) entry which is preliminary data.</text>
</comment>
<protein>
    <submittedName>
        <fullName evidence="1">Helicase SNF2</fullName>
    </submittedName>
</protein>
<keyword evidence="1" id="KW-0067">ATP-binding</keyword>
<evidence type="ECO:0000313" key="1">
    <source>
        <dbReference type="EMBL" id="TXU21146.1"/>
    </source>
</evidence>
<dbReference type="EMBL" id="QYOH01000517">
    <property type="protein sequence ID" value="TXU21146.1"/>
    <property type="molecule type" value="Genomic_DNA"/>
</dbReference>
<dbReference type="GO" id="GO:0004386">
    <property type="term" value="F:helicase activity"/>
    <property type="evidence" value="ECO:0007669"/>
    <property type="project" value="UniProtKB-KW"/>
</dbReference>
<organism evidence="1 2">
    <name type="scientific">Escherichia coli</name>
    <dbReference type="NCBI Taxonomy" id="562"/>
    <lineage>
        <taxon>Bacteria</taxon>
        <taxon>Pseudomonadati</taxon>
        <taxon>Pseudomonadota</taxon>
        <taxon>Gammaproteobacteria</taxon>
        <taxon>Enterobacterales</taxon>
        <taxon>Enterobacteriaceae</taxon>
        <taxon>Escherichia</taxon>
    </lineage>
</organism>
<sequence>TLCQQLIPLIGTFSPNTPEREEGIRDIRRHLGENYRIHHRLLRNRRQVSLSFDETKNLNLNLLFPGLNGAEECRWYCDGLALDELIDEYRSLSLLPQNTQWAMSEDTYLFWVDDLLSSPLCVMQRAKVHLGEAERTQEERDLLEHIVSTAKNELQAIDYKLAITLNEWLQKNPTGKAIVFCDRPDLA</sequence>
<name>A0A8T9CIF8_ECOLX</name>
<gene>
    <name evidence="1" type="ORF">D4N09_29690</name>
</gene>
<feature type="non-terminal residue" evidence="1">
    <location>
        <position position="1"/>
    </location>
</feature>
<keyword evidence="1" id="KW-0547">Nucleotide-binding</keyword>
<proteinExistence type="predicted"/>
<reference evidence="1 2" key="1">
    <citation type="submission" date="2018-09" db="EMBL/GenBank/DDBJ databases">
        <title>Persistent metagenomic signatures of early life antibiotic treatment in the infant gut microbiota and resistome.</title>
        <authorList>
            <person name="Gasparrini A.J."/>
        </authorList>
    </citation>
    <scope>NUCLEOTIDE SEQUENCE [LARGE SCALE GENOMIC DNA]</scope>
    <source>
        <strain evidence="1 2">T0181B.E-10</strain>
    </source>
</reference>